<gene>
    <name evidence="1" type="ORF">Ga0061065_1207</name>
</gene>
<dbReference type="Pfam" id="PF11985">
    <property type="entry name" value="Phage_Mu_Gp27"/>
    <property type="match status" value="1"/>
</dbReference>
<proteinExistence type="predicted"/>
<keyword evidence="2" id="KW-1185">Reference proteome</keyword>
<dbReference type="Proteomes" id="UP000182769">
    <property type="component" value="Unassembled WGS sequence"/>
</dbReference>
<evidence type="ECO:0000313" key="1">
    <source>
        <dbReference type="EMBL" id="CUB06616.1"/>
    </source>
</evidence>
<reference evidence="2" key="1">
    <citation type="submission" date="2015-08" db="EMBL/GenBank/DDBJ databases">
        <authorList>
            <person name="Varghese N."/>
        </authorList>
    </citation>
    <scope>NUCLEOTIDE SEQUENCE [LARGE SCALE GENOMIC DNA]</scope>
    <source>
        <strain evidence="2">JCM 18476</strain>
    </source>
</reference>
<dbReference type="OrthoDB" id="5873478at2"/>
<evidence type="ECO:0008006" key="3">
    <source>
        <dbReference type="Google" id="ProtNLM"/>
    </source>
</evidence>
<organism evidence="1 2">
    <name type="scientific">Marinomonas fungiae</name>
    <dbReference type="NCBI Taxonomy" id="1137284"/>
    <lineage>
        <taxon>Bacteria</taxon>
        <taxon>Pseudomonadati</taxon>
        <taxon>Pseudomonadota</taxon>
        <taxon>Gammaproteobacteria</taxon>
        <taxon>Oceanospirillales</taxon>
        <taxon>Oceanospirillaceae</taxon>
        <taxon>Marinomonas</taxon>
    </lineage>
</organism>
<dbReference type="RefSeq" id="WP_055464671.1">
    <property type="nucleotide sequence ID" value="NZ_CYHG01000020.1"/>
</dbReference>
<evidence type="ECO:0000313" key="2">
    <source>
        <dbReference type="Proteomes" id="UP000182769"/>
    </source>
</evidence>
<protein>
    <recommendedName>
        <fullName evidence="3">Mu-like prophage FluMu protein gp27</fullName>
    </recommendedName>
</protein>
<dbReference type="STRING" id="1137284.GCA_001418205_03674"/>
<sequence length="182" mass="20329">MARQSSIDLLPEPIRDALHALLRDPAVNQLEATKRVNDLLEQEQSDLRVSKSAVNRYSQRMDQIGEKMRQSRQIAEMWIGKLGNQPQGQVGKLLNEFTRTMAFETALSMSEGDEPVPPKLLKELSLSIKHLEEAASVNEKREREIRRQMAEEAAQAVDTAAKSQGLTADSVALIKQQILGIA</sequence>
<dbReference type="InterPro" id="IPR021874">
    <property type="entry name" value="Phage_Mu_Gp27"/>
</dbReference>
<name>A0A0K6IU29_9GAMM</name>
<dbReference type="EMBL" id="CYHG01000020">
    <property type="protein sequence ID" value="CUB06616.1"/>
    <property type="molecule type" value="Genomic_DNA"/>
</dbReference>
<accession>A0A0K6IU29</accession>
<dbReference type="AlphaFoldDB" id="A0A0K6IU29"/>